<sequence length="285" mass="31875">MGSTPVSSGLTMFRKRALAYCICGLVCFIVIVIVVVVTRKDNHTTEVCESYYNVSNWIDKIDLTNWELQLPVAGGLSIEIIPGEELMAGYQSEYFYKKNGILTFWCPSNGATTEHSLDPRSELREIGAGENWTLSGRHMLTASCAVLVLPVANGIVIGQIHGSSESQQPQLCKIYWKTDNTLIAQVKSDDDPTGPEIDLFLGNYCLGQPIKYTLLLVDFVLKIDVYSEKDGQQIVYSVETSFLNSYWSDWGETYYFKAGNYLQDHINNDNGTVQFYNLSVQHSSG</sequence>
<organism evidence="3">
    <name type="scientific">Harvfovirus sp</name>
    <dbReference type="NCBI Taxonomy" id="2487768"/>
    <lineage>
        <taxon>Viruses</taxon>
        <taxon>Varidnaviria</taxon>
        <taxon>Bamfordvirae</taxon>
        <taxon>Nucleocytoviricota</taxon>
        <taxon>Megaviricetes</taxon>
        <taxon>Imitervirales</taxon>
        <taxon>Mimiviridae</taxon>
        <taxon>Klosneuvirinae</taxon>
    </lineage>
</organism>
<keyword evidence="1" id="KW-0812">Transmembrane</keyword>
<protein>
    <submittedName>
        <fullName evidence="3">Alginate lyase 2 domain protein</fullName>
    </submittedName>
</protein>
<evidence type="ECO:0000256" key="1">
    <source>
        <dbReference type="SAM" id="Phobius"/>
    </source>
</evidence>
<evidence type="ECO:0000313" key="3">
    <source>
        <dbReference type="EMBL" id="AYV80989.1"/>
    </source>
</evidence>
<dbReference type="InterPro" id="IPR014895">
    <property type="entry name" value="Alginate_lyase_2"/>
</dbReference>
<keyword evidence="1" id="KW-0472">Membrane</keyword>
<dbReference type="EMBL" id="MK072254">
    <property type="protein sequence ID" value="AYV80989.1"/>
    <property type="molecule type" value="Genomic_DNA"/>
</dbReference>
<feature type="domain" description="Alginate lyase 2" evidence="2">
    <location>
        <begin position="61"/>
        <end position="282"/>
    </location>
</feature>
<gene>
    <name evidence="3" type="ORF">Harvfovirus12_25</name>
</gene>
<reference evidence="3" key="1">
    <citation type="submission" date="2018-10" db="EMBL/GenBank/DDBJ databases">
        <title>Hidden diversity of soil giant viruses.</title>
        <authorList>
            <person name="Schulz F."/>
            <person name="Alteio L."/>
            <person name="Goudeau D."/>
            <person name="Ryan E.M."/>
            <person name="Malmstrom R.R."/>
            <person name="Blanchard J."/>
            <person name="Woyke T."/>
        </authorList>
    </citation>
    <scope>NUCLEOTIDE SEQUENCE</scope>
    <source>
        <strain evidence="3">HAV1</strain>
    </source>
</reference>
<dbReference type="InterPro" id="IPR013320">
    <property type="entry name" value="ConA-like_dom_sf"/>
</dbReference>
<feature type="transmembrane region" description="Helical" evidence="1">
    <location>
        <begin position="17"/>
        <end position="38"/>
    </location>
</feature>
<dbReference type="SUPFAM" id="SSF49899">
    <property type="entry name" value="Concanavalin A-like lectins/glucanases"/>
    <property type="match status" value="1"/>
</dbReference>
<keyword evidence="1" id="KW-1133">Transmembrane helix</keyword>
<proteinExistence type="predicted"/>
<dbReference type="Gene3D" id="2.60.120.200">
    <property type="match status" value="1"/>
</dbReference>
<keyword evidence="3" id="KW-0456">Lyase</keyword>
<name>A0A3G5A681_9VIRU</name>
<dbReference type="Pfam" id="PF08787">
    <property type="entry name" value="Alginate_lyase2"/>
    <property type="match status" value="1"/>
</dbReference>
<accession>A0A3G5A681</accession>
<dbReference type="GO" id="GO:0016829">
    <property type="term" value="F:lyase activity"/>
    <property type="evidence" value="ECO:0007669"/>
    <property type="project" value="UniProtKB-KW"/>
</dbReference>
<evidence type="ECO:0000259" key="2">
    <source>
        <dbReference type="Pfam" id="PF08787"/>
    </source>
</evidence>